<dbReference type="InterPro" id="IPR027417">
    <property type="entry name" value="P-loop_NTPase"/>
</dbReference>
<organism evidence="1 2">
    <name type="scientific">Gigaspora rosea</name>
    <dbReference type="NCBI Taxonomy" id="44941"/>
    <lineage>
        <taxon>Eukaryota</taxon>
        <taxon>Fungi</taxon>
        <taxon>Fungi incertae sedis</taxon>
        <taxon>Mucoromycota</taxon>
        <taxon>Glomeromycotina</taxon>
        <taxon>Glomeromycetes</taxon>
        <taxon>Diversisporales</taxon>
        <taxon>Gigasporaceae</taxon>
        <taxon>Gigaspora</taxon>
    </lineage>
</organism>
<evidence type="ECO:0000313" key="1">
    <source>
        <dbReference type="EMBL" id="RIB27704.1"/>
    </source>
</evidence>
<proteinExistence type="predicted"/>
<dbReference type="Proteomes" id="UP000266673">
    <property type="component" value="Unassembled WGS sequence"/>
</dbReference>
<reference evidence="1 2" key="1">
    <citation type="submission" date="2018-06" db="EMBL/GenBank/DDBJ databases">
        <title>Comparative genomics reveals the genomic features of Rhizophagus irregularis, R. cerebriforme, R. diaphanum and Gigaspora rosea, and their symbiotic lifestyle signature.</title>
        <authorList>
            <person name="Morin E."/>
            <person name="San Clemente H."/>
            <person name="Chen E.C.H."/>
            <person name="De La Providencia I."/>
            <person name="Hainaut M."/>
            <person name="Kuo A."/>
            <person name="Kohler A."/>
            <person name="Murat C."/>
            <person name="Tang N."/>
            <person name="Roy S."/>
            <person name="Loubradou J."/>
            <person name="Henrissat B."/>
            <person name="Grigoriev I.V."/>
            <person name="Corradi N."/>
            <person name="Roux C."/>
            <person name="Martin F.M."/>
        </authorList>
    </citation>
    <scope>NUCLEOTIDE SEQUENCE [LARGE SCALE GENOMIC DNA]</scope>
    <source>
        <strain evidence="1 2">DAOM 194757</strain>
    </source>
</reference>
<sequence>MVFRIGRWFLLYYDPEVIKELDVKFFVKVDREIIKKRRKERTSYITVEDGFFGENLEKAVETVIRFVKKKW</sequence>
<accession>A0A397VYW7</accession>
<keyword evidence="2" id="KW-1185">Reference proteome</keyword>
<name>A0A397VYW7_9GLOM</name>
<dbReference type="EMBL" id="QKWP01000090">
    <property type="protein sequence ID" value="RIB27704.1"/>
    <property type="molecule type" value="Genomic_DNA"/>
</dbReference>
<evidence type="ECO:0008006" key="3">
    <source>
        <dbReference type="Google" id="ProtNLM"/>
    </source>
</evidence>
<dbReference type="AlphaFoldDB" id="A0A397VYW7"/>
<gene>
    <name evidence="1" type="ORF">C2G38_2239951</name>
</gene>
<dbReference type="OrthoDB" id="10041966at2759"/>
<dbReference type="Gene3D" id="3.40.50.300">
    <property type="entry name" value="P-loop containing nucleotide triphosphate hydrolases"/>
    <property type="match status" value="1"/>
</dbReference>
<evidence type="ECO:0000313" key="2">
    <source>
        <dbReference type="Proteomes" id="UP000266673"/>
    </source>
</evidence>
<comment type="caution">
    <text evidence="1">The sequence shown here is derived from an EMBL/GenBank/DDBJ whole genome shotgun (WGS) entry which is preliminary data.</text>
</comment>
<protein>
    <recommendedName>
        <fullName evidence="3">P-loop containing nucleoside triphosphate hydrolase protein</fullName>
    </recommendedName>
</protein>